<reference evidence="1" key="1">
    <citation type="submission" date="2021-04" db="EMBL/GenBank/DDBJ databases">
        <title>Genomic sequence of Actinosynnema pretiosum subsp. pretiosum ATCC 31280 (C-14919).</title>
        <authorList>
            <person name="Bai L."/>
            <person name="Wang X."/>
            <person name="Xiao Y."/>
        </authorList>
    </citation>
    <scope>NUCLEOTIDE SEQUENCE</scope>
    <source>
        <strain evidence="1">ATCC 31280</strain>
    </source>
</reference>
<organism evidence="1 2">
    <name type="scientific">Actinosynnema pretiosum subsp. pretiosum</name>
    <dbReference type="NCBI Taxonomy" id="103721"/>
    <lineage>
        <taxon>Bacteria</taxon>
        <taxon>Bacillati</taxon>
        <taxon>Actinomycetota</taxon>
        <taxon>Actinomycetes</taxon>
        <taxon>Pseudonocardiales</taxon>
        <taxon>Pseudonocardiaceae</taxon>
        <taxon>Actinosynnema</taxon>
    </lineage>
</organism>
<dbReference type="AlphaFoldDB" id="A0AA45LCL8"/>
<name>A0AA45LCL8_9PSEU</name>
<dbReference type="Proteomes" id="UP000677152">
    <property type="component" value="Chromosome"/>
</dbReference>
<gene>
    <name evidence="1" type="ORF">KCV87_15230</name>
</gene>
<accession>A0AA45LCL8</accession>
<dbReference type="EMBL" id="CP073249">
    <property type="protein sequence ID" value="QUF07265.1"/>
    <property type="molecule type" value="Genomic_DNA"/>
</dbReference>
<protein>
    <submittedName>
        <fullName evidence="1">Uncharacterized protein</fullName>
    </submittedName>
</protein>
<sequence length="246" mass="26246">MSPFGCGVAPAGAGWRAPCQPQPVSRDTLTTSRRPALVVSRPQGTPLTPAQRRVVRRCRDLPGLADPLEAELTLSSAVADCAVDDEFWAGLVEHAVARSGPCSDALLGVLAAAVTGRPGQWARSAVRPAGPPLRVGGSWTCDRTIDAGYLAVLCAYRFGDREHALVFLIDELAGSVVRKAFVTRQVARTLAELGGQGPLTPLGSEAAHWLLAKAYERLDRHADLRVDPDVGLTRLMVRRRIALAFG</sequence>
<proteinExistence type="predicted"/>
<evidence type="ECO:0000313" key="1">
    <source>
        <dbReference type="EMBL" id="QUF07265.1"/>
    </source>
</evidence>
<evidence type="ECO:0000313" key="2">
    <source>
        <dbReference type="Proteomes" id="UP000677152"/>
    </source>
</evidence>